<dbReference type="InterPro" id="IPR008920">
    <property type="entry name" value="TF_FadR/GntR_C"/>
</dbReference>
<evidence type="ECO:0000256" key="2">
    <source>
        <dbReference type="ARBA" id="ARBA00023125"/>
    </source>
</evidence>
<dbReference type="PRINTS" id="PR00035">
    <property type="entry name" value="HTHGNTR"/>
</dbReference>
<name>A0A261S9E8_9BORD</name>
<dbReference type="PANTHER" id="PTHR43537">
    <property type="entry name" value="TRANSCRIPTIONAL REGULATOR, GNTR FAMILY"/>
    <property type="match status" value="1"/>
</dbReference>
<evidence type="ECO:0000313" key="6">
    <source>
        <dbReference type="Proteomes" id="UP000217005"/>
    </source>
</evidence>
<dbReference type="AlphaFoldDB" id="A0A261S9E8"/>
<keyword evidence="1" id="KW-0805">Transcription regulation</keyword>
<dbReference type="GO" id="GO:0003677">
    <property type="term" value="F:DNA binding"/>
    <property type="evidence" value="ECO:0007669"/>
    <property type="project" value="UniProtKB-KW"/>
</dbReference>
<dbReference type="PROSITE" id="PS50949">
    <property type="entry name" value="HTH_GNTR"/>
    <property type="match status" value="1"/>
</dbReference>
<dbReference type="CDD" id="cd07377">
    <property type="entry name" value="WHTH_GntR"/>
    <property type="match status" value="1"/>
</dbReference>
<dbReference type="SUPFAM" id="SSF46785">
    <property type="entry name" value="Winged helix' DNA-binding domain"/>
    <property type="match status" value="1"/>
</dbReference>
<proteinExistence type="predicted"/>
<gene>
    <name evidence="5" type="ORF">CEG14_19375</name>
</gene>
<feature type="domain" description="HTH gntR-type" evidence="4">
    <location>
        <begin position="13"/>
        <end position="80"/>
    </location>
</feature>
<dbReference type="InterPro" id="IPR036388">
    <property type="entry name" value="WH-like_DNA-bd_sf"/>
</dbReference>
<dbReference type="SMART" id="SM00345">
    <property type="entry name" value="HTH_GNTR"/>
    <property type="match status" value="1"/>
</dbReference>
<dbReference type="Pfam" id="PF07729">
    <property type="entry name" value="FCD"/>
    <property type="match status" value="1"/>
</dbReference>
<dbReference type="Gene3D" id="1.10.10.10">
    <property type="entry name" value="Winged helix-like DNA-binding domain superfamily/Winged helix DNA-binding domain"/>
    <property type="match status" value="1"/>
</dbReference>
<dbReference type="InterPro" id="IPR000524">
    <property type="entry name" value="Tscrpt_reg_HTH_GntR"/>
</dbReference>
<dbReference type="EMBL" id="NEVL01000004">
    <property type="protein sequence ID" value="OZI33023.1"/>
    <property type="molecule type" value="Genomic_DNA"/>
</dbReference>
<dbReference type="RefSeq" id="WP_094828018.1">
    <property type="nucleotide sequence ID" value="NZ_NEVL01000004.1"/>
</dbReference>
<evidence type="ECO:0000259" key="4">
    <source>
        <dbReference type="PROSITE" id="PS50949"/>
    </source>
</evidence>
<dbReference type="SUPFAM" id="SSF48008">
    <property type="entry name" value="GntR ligand-binding domain-like"/>
    <property type="match status" value="1"/>
</dbReference>
<comment type="caution">
    <text evidence="5">The sequence shown here is derived from an EMBL/GenBank/DDBJ whole genome shotgun (WGS) entry which is preliminary data.</text>
</comment>
<keyword evidence="2" id="KW-0238">DNA-binding</keyword>
<dbReference type="PANTHER" id="PTHR43537:SF45">
    <property type="entry name" value="GNTR FAMILY REGULATORY PROTEIN"/>
    <property type="match status" value="1"/>
</dbReference>
<evidence type="ECO:0000256" key="3">
    <source>
        <dbReference type="ARBA" id="ARBA00023163"/>
    </source>
</evidence>
<dbReference type="Pfam" id="PF00392">
    <property type="entry name" value="GntR"/>
    <property type="match status" value="1"/>
</dbReference>
<organism evidence="5 6">
    <name type="scientific">Bordetella genomosp. 1</name>
    <dbReference type="NCBI Taxonomy" id="1395607"/>
    <lineage>
        <taxon>Bacteria</taxon>
        <taxon>Pseudomonadati</taxon>
        <taxon>Pseudomonadota</taxon>
        <taxon>Betaproteobacteria</taxon>
        <taxon>Burkholderiales</taxon>
        <taxon>Alcaligenaceae</taxon>
        <taxon>Bordetella</taxon>
    </lineage>
</organism>
<dbReference type="InterPro" id="IPR036390">
    <property type="entry name" value="WH_DNA-bd_sf"/>
</dbReference>
<dbReference type="Proteomes" id="UP000217005">
    <property type="component" value="Unassembled WGS sequence"/>
</dbReference>
<dbReference type="OrthoDB" id="9799812at2"/>
<reference evidence="5 6" key="1">
    <citation type="submission" date="2017-05" db="EMBL/GenBank/DDBJ databases">
        <title>Complete and WGS of Bordetella genogroups.</title>
        <authorList>
            <person name="Spilker T."/>
            <person name="LiPuma J."/>
        </authorList>
    </citation>
    <scope>NUCLEOTIDE SEQUENCE [LARGE SCALE GENOMIC DNA]</scope>
    <source>
        <strain evidence="5 6">AU17610</strain>
    </source>
</reference>
<dbReference type="SMART" id="SM00895">
    <property type="entry name" value="FCD"/>
    <property type="match status" value="1"/>
</dbReference>
<evidence type="ECO:0000256" key="1">
    <source>
        <dbReference type="ARBA" id="ARBA00023015"/>
    </source>
</evidence>
<dbReference type="GO" id="GO:0003700">
    <property type="term" value="F:DNA-binding transcription factor activity"/>
    <property type="evidence" value="ECO:0007669"/>
    <property type="project" value="InterPro"/>
</dbReference>
<evidence type="ECO:0000313" key="5">
    <source>
        <dbReference type="EMBL" id="OZI33023.1"/>
    </source>
</evidence>
<accession>A0A261S9E8</accession>
<protein>
    <submittedName>
        <fullName evidence="5">GntR family transcriptional regulator</fullName>
    </submittedName>
</protein>
<sequence length="241" mass="27382">MDQPLPPADAAPRSRADSVYQAVKQDILDYRLAPGERFTETEVAERLRVSRTPVREALFRLEREGYLEVRHRNGWLVRPLDFDTLDHFYDLRLVLEQTAVRRLCAREPARTADGRNPLSALSAIWFTPPAERLADGEHVARLDESFHIDLVAAAGNPEMARVHRAATERIRIVRRLDFTLADRIDTTYQEHGDILRAILARDAAQACALLRAHIEASQAQVRKITLHRLYSARRVAAAPAL</sequence>
<keyword evidence="3" id="KW-0804">Transcription</keyword>
<dbReference type="InterPro" id="IPR011711">
    <property type="entry name" value="GntR_C"/>
</dbReference>
<dbReference type="Gene3D" id="1.20.120.530">
    <property type="entry name" value="GntR ligand-binding domain-like"/>
    <property type="match status" value="1"/>
</dbReference>